<comment type="function">
    <text evidence="6">Catalyzes the exchange of an acyl for a long-chain alkyl group and the formation of the ether bond in the biosynthesis of ether phospholipids.</text>
</comment>
<comment type="similarity">
    <text evidence="6">Belongs to the FAD-binding oxidoreductase/transferase type 4 family.</text>
</comment>
<dbReference type="Gene3D" id="3.30.300.330">
    <property type="match status" value="1"/>
</dbReference>
<dbReference type="InterPro" id="IPR016164">
    <property type="entry name" value="FAD-linked_Oxase-like_C"/>
</dbReference>
<comment type="catalytic activity">
    <reaction evidence="6">
        <text>a long chain fatty alcohol + a 1-acylglycerone 3-phosphate = a 1-O-alkylglycerone 3-phosphate + a long-chain fatty acid + H(+)</text>
        <dbReference type="Rhea" id="RHEA:36171"/>
        <dbReference type="ChEBI" id="CHEBI:15378"/>
        <dbReference type="ChEBI" id="CHEBI:17135"/>
        <dbReference type="ChEBI" id="CHEBI:57534"/>
        <dbReference type="ChEBI" id="CHEBI:57560"/>
        <dbReference type="ChEBI" id="CHEBI:73315"/>
        <dbReference type="EC" id="2.5.1.26"/>
    </reaction>
</comment>
<keyword evidence="6" id="KW-0576">Peroxisome</keyword>
<evidence type="ECO:0000256" key="5">
    <source>
        <dbReference type="PIRSR" id="PIRSR625650-1"/>
    </source>
</evidence>
<keyword evidence="6" id="KW-0444">Lipid biosynthesis</keyword>
<dbReference type="GO" id="GO:0008609">
    <property type="term" value="F:alkylglycerone-phosphate synthase activity"/>
    <property type="evidence" value="ECO:0007669"/>
    <property type="project" value="UniProtKB-EC"/>
</dbReference>
<comment type="caution">
    <text evidence="8">The sequence shown here is derived from an EMBL/GenBank/DDBJ whole genome shotgun (WGS) entry which is preliminary data.</text>
</comment>
<evidence type="ECO:0000313" key="8">
    <source>
        <dbReference type="EMBL" id="CAI8022413.1"/>
    </source>
</evidence>
<gene>
    <name evidence="8" type="ORF">GBAR_LOCUS13166</name>
</gene>
<evidence type="ECO:0000256" key="2">
    <source>
        <dbReference type="ARBA" id="ARBA00012385"/>
    </source>
</evidence>
<keyword evidence="6" id="KW-0443">Lipid metabolism</keyword>
<evidence type="ECO:0000256" key="3">
    <source>
        <dbReference type="ARBA" id="ARBA00022630"/>
    </source>
</evidence>
<dbReference type="Proteomes" id="UP001174909">
    <property type="component" value="Unassembled WGS sequence"/>
</dbReference>
<dbReference type="EMBL" id="CASHTH010001953">
    <property type="protein sequence ID" value="CAI8022413.1"/>
    <property type="molecule type" value="Genomic_DNA"/>
</dbReference>
<reference evidence="8" key="1">
    <citation type="submission" date="2023-03" db="EMBL/GenBank/DDBJ databases">
        <authorList>
            <person name="Steffen K."/>
            <person name="Cardenas P."/>
        </authorList>
    </citation>
    <scope>NUCLEOTIDE SEQUENCE</scope>
</reference>
<protein>
    <recommendedName>
        <fullName evidence="2 6">Alkylglycerone-phosphate synthase</fullName>
        <shortName evidence="6">Alkyl-DHAP synthase</shortName>
        <ecNumber evidence="2 6">2.5.1.26</ecNumber>
    </recommendedName>
</protein>
<dbReference type="InterPro" id="IPR025650">
    <property type="entry name" value="Alkyl-DHAP_Synthase"/>
</dbReference>
<keyword evidence="6" id="KW-0808">Transferase</keyword>
<keyword evidence="9" id="KW-1185">Reference proteome</keyword>
<evidence type="ECO:0000256" key="6">
    <source>
        <dbReference type="RuleBase" id="RU363113"/>
    </source>
</evidence>
<name>A0AA35S4C3_GEOBA</name>
<proteinExistence type="inferred from homology"/>
<keyword evidence="4 6" id="KW-0274">FAD</keyword>
<dbReference type="PANTHER" id="PTHR46568">
    <property type="entry name" value="ALKYLDIHYDROXYACETONEPHOSPHATE SYNTHASE, PEROXISOMAL"/>
    <property type="match status" value="1"/>
</dbReference>
<organism evidence="8 9">
    <name type="scientific">Geodia barretti</name>
    <name type="common">Barrett's horny sponge</name>
    <dbReference type="NCBI Taxonomy" id="519541"/>
    <lineage>
        <taxon>Eukaryota</taxon>
        <taxon>Metazoa</taxon>
        <taxon>Porifera</taxon>
        <taxon>Demospongiae</taxon>
        <taxon>Heteroscleromorpha</taxon>
        <taxon>Tetractinellida</taxon>
        <taxon>Astrophorina</taxon>
        <taxon>Geodiidae</taxon>
        <taxon>Geodia</taxon>
    </lineage>
</organism>
<comment type="subcellular location">
    <subcellularLocation>
        <location evidence="6">Peroxisome</location>
    </subcellularLocation>
</comment>
<comment type="cofactor">
    <cofactor evidence="6">
        <name>FAD</name>
        <dbReference type="ChEBI" id="CHEBI:57692"/>
    </cofactor>
</comment>
<evidence type="ECO:0000259" key="7">
    <source>
        <dbReference type="Pfam" id="PF02913"/>
    </source>
</evidence>
<sequence length="119" mass="13037">MIIKSVPLLTVLLINYVSITLMINRVTQIYDAGACIYFYLAFNYTGVGNPMQAFEDIEASAREEILASGGSLSHHHGVGKLRKRWIPGTLGPVAMDMLRAVKSNIDPQNIFGCGNLLPN</sequence>
<evidence type="ECO:0000256" key="1">
    <source>
        <dbReference type="ARBA" id="ARBA00004670"/>
    </source>
</evidence>
<comment type="pathway">
    <text evidence="1 6">Glycerolipid metabolism; ether lipid biosynthesis.</text>
</comment>
<dbReference type="GO" id="GO:0008610">
    <property type="term" value="P:lipid biosynthetic process"/>
    <property type="evidence" value="ECO:0007669"/>
    <property type="project" value="InterPro"/>
</dbReference>
<keyword evidence="3 6" id="KW-0285">Flavoprotein</keyword>
<evidence type="ECO:0000256" key="4">
    <source>
        <dbReference type="ARBA" id="ARBA00022827"/>
    </source>
</evidence>
<feature type="active site" description="Proton donor/acceptor" evidence="5">
    <location>
        <position position="37"/>
    </location>
</feature>
<dbReference type="AlphaFoldDB" id="A0AA35S4C3"/>
<accession>A0AA35S4C3</accession>
<dbReference type="Pfam" id="PF02913">
    <property type="entry name" value="FAD-oxidase_C"/>
    <property type="match status" value="1"/>
</dbReference>
<dbReference type="GO" id="GO:0005777">
    <property type="term" value="C:peroxisome"/>
    <property type="evidence" value="ECO:0007669"/>
    <property type="project" value="UniProtKB-SubCell"/>
</dbReference>
<dbReference type="InterPro" id="IPR016171">
    <property type="entry name" value="Vanillyl_alc_oxidase_C-sub2"/>
</dbReference>
<comment type="subunit">
    <text evidence="6">Homodimer.</text>
</comment>
<evidence type="ECO:0000313" key="9">
    <source>
        <dbReference type="Proteomes" id="UP001174909"/>
    </source>
</evidence>
<dbReference type="Gene3D" id="1.10.45.10">
    <property type="entry name" value="Vanillyl-alcohol Oxidase, Chain A, domain 4"/>
    <property type="match status" value="1"/>
</dbReference>
<feature type="domain" description="FAD-binding oxidoreductase/transferase type 4 C-terminal" evidence="7">
    <location>
        <begin position="21"/>
        <end position="114"/>
    </location>
</feature>
<dbReference type="InterPro" id="IPR004113">
    <property type="entry name" value="FAD-bd_oxidored_4_C"/>
</dbReference>
<dbReference type="SUPFAM" id="SSF55103">
    <property type="entry name" value="FAD-linked oxidases, C-terminal domain"/>
    <property type="match status" value="1"/>
</dbReference>
<dbReference type="GO" id="GO:0050660">
    <property type="term" value="F:flavin adenine dinucleotide binding"/>
    <property type="evidence" value="ECO:0007669"/>
    <property type="project" value="InterPro"/>
</dbReference>
<dbReference type="PANTHER" id="PTHR46568:SF1">
    <property type="entry name" value="ALKYLDIHYDROXYACETONEPHOSPHATE SYNTHASE, PEROXISOMAL"/>
    <property type="match status" value="1"/>
</dbReference>
<dbReference type="EC" id="2.5.1.26" evidence="2 6"/>